<dbReference type="RefSeq" id="WP_176853652.1">
    <property type="nucleotide sequence ID" value="NZ_JABCJD010000003.1"/>
</dbReference>
<feature type="signal peptide" evidence="1">
    <location>
        <begin position="1"/>
        <end position="20"/>
    </location>
</feature>
<dbReference type="PRINTS" id="PR00111">
    <property type="entry name" value="ABHYDROLASE"/>
</dbReference>
<accession>A0ABX2PCN7</accession>
<proteinExistence type="predicted"/>
<evidence type="ECO:0000313" key="3">
    <source>
        <dbReference type="EMBL" id="NVO27234.1"/>
    </source>
</evidence>
<gene>
    <name evidence="3" type="ORF">HJ526_07380</name>
</gene>
<feature type="domain" description="AB hydrolase-1" evidence="2">
    <location>
        <begin position="49"/>
        <end position="289"/>
    </location>
</feature>
<evidence type="ECO:0000259" key="2">
    <source>
        <dbReference type="Pfam" id="PF00561"/>
    </source>
</evidence>
<dbReference type="PANTHER" id="PTHR42977">
    <property type="entry name" value="HYDROLASE-RELATED"/>
    <property type="match status" value="1"/>
</dbReference>
<name>A0ABX2PCN7_9RHOB</name>
<dbReference type="PANTHER" id="PTHR42977:SF1">
    <property type="entry name" value="BLR6576 PROTEIN"/>
    <property type="match status" value="1"/>
</dbReference>
<keyword evidence="3" id="KW-0378">Hydrolase</keyword>
<dbReference type="EMBL" id="JABCJD010000003">
    <property type="protein sequence ID" value="NVO27234.1"/>
    <property type="molecule type" value="Genomic_DNA"/>
</dbReference>
<comment type="caution">
    <text evidence="3">The sequence shown here is derived from an EMBL/GenBank/DDBJ whole genome shotgun (WGS) entry which is preliminary data.</text>
</comment>
<evidence type="ECO:0000256" key="1">
    <source>
        <dbReference type="SAM" id="SignalP"/>
    </source>
</evidence>
<dbReference type="InterPro" id="IPR000073">
    <property type="entry name" value="AB_hydrolase_1"/>
</dbReference>
<sequence>MRPTLPAAAALALTALSAAADPAHPVTYHTLEVEGVPVFYREAGPAEAPVLLLLHGFPSSSHMFRDLIPELADSFHIIAPDYPGFGQSGAPVRADFGTLAQTMTALTEGLGLTSYTLYMQDYGGPVGMRMAVQHPDRINGLIFQNATIHVEGWSPDVVAQFAPFWAERTPETEAPLRQFLTAETTRWQYEHGSTRTDRLSPDAWLSDQAGLDRPGNDAIQLDYLWSYQDNVASYPAWQDYLAAERPRTLIVWGKNDPFFTMNAVTGLQNLLPNAETRLYEAGHFALETHTPEIAAAIRDVMAH</sequence>
<keyword evidence="1" id="KW-0732">Signal</keyword>
<organism evidence="3 4">
    <name type="scientific">Donghicola mangrovi</name>
    <dbReference type="NCBI Taxonomy" id="2729614"/>
    <lineage>
        <taxon>Bacteria</taxon>
        <taxon>Pseudomonadati</taxon>
        <taxon>Pseudomonadota</taxon>
        <taxon>Alphaproteobacteria</taxon>
        <taxon>Rhodobacterales</taxon>
        <taxon>Roseobacteraceae</taxon>
        <taxon>Donghicola</taxon>
    </lineage>
</organism>
<dbReference type="Pfam" id="PF00561">
    <property type="entry name" value="Abhydrolase_1"/>
    <property type="match status" value="1"/>
</dbReference>
<dbReference type="Gene3D" id="3.40.50.1820">
    <property type="entry name" value="alpha/beta hydrolase"/>
    <property type="match status" value="1"/>
</dbReference>
<protein>
    <submittedName>
        <fullName evidence="3">Alpha/beta hydrolase</fullName>
    </submittedName>
</protein>
<dbReference type="GO" id="GO:0016787">
    <property type="term" value="F:hydrolase activity"/>
    <property type="evidence" value="ECO:0007669"/>
    <property type="project" value="UniProtKB-KW"/>
</dbReference>
<dbReference type="SUPFAM" id="SSF53474">
    <property type="entry name" value="alpha/beta-Hydrolases"/>
    <property type="match status" value="1"/>
</dbReference>
<evidence type="ECO:0000313" key="4">
    <source>
        <dbReference type="Proteomes" id="UP000523601"/>
    </source>
</evidence>
<keyword evidence="4" id="KW-1185">Reference proteome</keyword>
<dbReference type="Proteomes" id="UP000523601">
    <property type="component" value="Unassembled WGS sequence"/>
</dbReference>
<feature type="chain" id="PRO_5046168530" evidence="1">
    <location>
        <begin position="21"/>
        <end position="303"/>
    </location>
</feature>
<dbReference type="InterPro" id="IPR029058">
    <property type="entry name" value="AB_hydrolase_fold"/>
</dbReference>
<dbReference type="InterPro" id="IPR051340">
    <property type="entry name" value="Haloalkane_dehalogenase"/>
</dbReference>
<reference evidence="3 4" key="1">
    <citation type="submission" date="2020-04" db="EMBL/GenBank/DDBJ databases">
        <title>Donghicola sp., a member of the Rhodobacteraceae family isolated from mangrove forest in Thailand.</title>
        <authorList>
            <person name="Charoenyingcharoen P."/>
            <person name="Yukphan P."/>
        </authorList>
    </citation>
    <scope>NUCLEOTIDE SEQUENCE [LARGE SCALE GENOMIC DNA]</scope>
    <source>
        <strain evidence="3 4">C2-DW-16</strain>
    </source>
</reference>